<dbReference type="KEGG" id="tmc:LMI_3080"/>
<dbReference type="RefSeq" id="WP_052679599.1">
    <property type="nucleotide sequence ID" value="NZ_CP020614.1"/>
</dbReference>
<evidence type="ECO:0000313" key="4">
    <source>
        <dbReference type="Proteomes" id="UP000032414"/>
    </source>
</evidence>
<dbReference type="AlphaFoldDB" id="A0A098GLD0"/>
<dbReference type="Gene3D" id="3.40.50.1820">
    <property type="entry name" value="alpha/beta hydrolase"/>
    <property type="match status" value="1"/>
</dbReference>
<dbReference type="Proteomes" id="UP000182998">
    <property type="component" value="Unassembled WGS sequence"/>
</dbReference>
<reference evidence="3 5" key="3">
    <citation type="submission" date="2016-10" db="EMBL/GenBank/DDBJ databases">
        <authorList>
            <person name="Varghese N."/>
            <person name="Submissions S."/>
        </authorList>
    </citation>
    <scope>NUCLEOTIDE SEQUENCE [LARGE SCALE GENOMIC DNA]</scope>
    <source>
        <strain evidence="3 5">ATCC 33218</strain>
    </source>
</reference>
<dbReference type="InterPro" id="IPR008536">
    <property type="entry name" value="DUF818"/>
</dbReference>
<reference evidence="4" key="1">
    <citation type="submission" date="2014-09" db="EMBL/GenBank/DDBJ databases">
        <authorList>
            <person name="Gomez-Valero L."/>
        </authorList>
    </citation>
    <scope>NUCLEOTIDE SEQUENCE [LARGE SCALE GENOMIC DNA]</scope>
    <source>
        <strain evidence="4">ATCC33218</strain>
    </source>
</reference>
<dbReference type="HOGENOM" id="CLU_387766_0_0_6"/>
<feature type="compositionally biased region" description="Polar residues" evidence="1">
    <location>
        <begin position="173"/>
        <end position="182"/>
    </location>
</feature>
<protein>
    <submittedName>
        <fullName evidence="3">Alpha/beta hydrolase family protein</fullName>
    </submittedName>
</protein>
<dbReference type="Proteomes" id="UP000032414">
    <property type="component" value="Chromosome I"/>
</dbReference>
<dbReference type="Pfam" id="PF05677">
    <property type="entry name" value="DUF818"/>
    <property type="match status" value="1"/>
</dbReference>
<sequence>MKEFPVAAQPFRKELENYLKFVGRDRLEIHYCDQRPCFFVEADPETDTSIEVGYFLWNNQLYYRSNLNSLSNPVHLTDEQITLLKNRIAYPDTPSPLLITTSQLQHFLALTGPRKAIFLTIDVVDNQLRWRFGDNTEMVIADDEEKIHPALSALYDSLKQFNKEQQTKEQESEPTFPQTQPQSDYYFEMPAKTTKETFLLPFIWLSKGLKTLLRILLFDNFLFKYTIGLAVAFVANYGNPYYKAEPGTLSDILRQIIFPGGTKKPQVHADGSITLDPTLSRQFYALKMMESHRNLATNEIEYTVGTELVKFSEFYIQMPDGSQVAGIQASNRLVEAHSSDGQIPYVIFCNGNSGCYQEEAPYDAYFLEKCAQKGIPVNMVRFNYPGVLNSTGYPSVFDDLVLAGIAQKQRLLTKGVRSENIQVHGFSLGGAIASYVASFFHERDQTPGACYVSRTFSSTTNVGLSYVRKIPVIGPLLGYVLRPILAFGLWGTEWLADTAKHLASLPDDRTWYTVARTPKTVQTRYSEQNKPIKDDEVLVYDASIHQSWRFKLKRFLAKHFGLFGYKKETYKEMNAARKLVTCFREKDTFGEEVAKLSSVHCAHADVRPFGLRLDETGNIRQLADSNNYPQLALFARSQTSSGAIMTEIPETTIAKNEELGNQSVEFLRMHSPCVNSTHSASRYFDFFKQDSERSEREKIASKITQTIIDYIP</sequence>
<evidence type="ECO:0000256" key="1">
    <source>
        <dbReference type="SAM" id="MobiDB-lite"/>
    </source>
</evidence>
<dbReference type="STRING" id="451.B6N58_14170"/>
<dbReference type="InterPro" id="IPR029058">
    <property type="entry name" value="AB_hydrolase_fold"/>
</dbReference>
<name>A0A098GLD0_LEGMI</name>
<dbReference type="EMBL" id="FMVN01000003">
    <property type="protein sequence ID" value="SCY04161.1"/>
    <property type="molecule type" value="Genomic_DNA"/>
</dbReference>
<organism evidence="2 4">
    <name type="scientific">Legionella micdadei</name>
    <name type="common">Tatlockia micdadei</name>
    <dbReference type="NCBI Taxonomy" id="451"/>
    <lineage>
        <taxon>Bacteria</taxon>
        <taxon>Pseudomonadati</taxon>
        <taxon>Pseudomonadota</taxon>
        <taxon>Gammaproteobacteria</taxon>
        <taxon>Legionellales</taxon>
        <taxon>Legionellaceae</taxon>
        <taxon>Legionella</taxon>
    </lineage>
</organism>
<dbReference type="GO" id="GO:0016787">
    <property type="term" value="F:hydrolase activity"/>
    <property type="evidence" value="ECO:0007669"/>
    <property type="project" value="UniProtKB-KW"/>
</dbReference>
<accession>A0A098GLD0</accession>
<evidence type="ECO:0000313" key="2">
    <source>
        <dbReference type="EMBL" id="CEG62306.1"/>
    </source>
</evidence>
<proteinExistence type="predicted"/>
<reference evidence="2" key="2">
    <citation type="submission" date="2014-09" db="EMBL/GenBank/DDBJ databases">
        <authorList>
            <person name="GOMEZ-VALERO Laura"/>
        </authorList>
    </citation>
    <scope>NUCLEOTIDE SEQUENCE</scope>
    <source>
        <strain evidence="2">ATCC33218</strain>
    </source>
</reference>
<keyword evidence="5" id="KW-1185">Reference proteome</keyword>
<dbReference type="PATRIC" id="fig|451.8.peg.880"/>
<evidence type="ECO:0000313" key="5">
    <source>
        <dbReference type="Proteomes" id="UP000182998"/>
    </source>
</evidence>
<evidence type="ECO:0000313" key="3">
    <source>
        <dbReference type="EMBL" id="SCY04161.1"/>
    </source>
</evidence>
<dbReference type="SUPFAM" id="SSF53474">
    <property type="entry name" value="alpha/beta-Hydrolases"/>
    <property type="match status" value="1"/>
</dbReference>
<dbReference type="OrthoDB" id="5649995at2"/>
<feature type="region of interest" description="Disordered" evidence="1">
    <location>
        <begin position="163"/>
        <end position="182"/>
    </location>
</feature>
<keyword evidence="3" id="KW-0378">Hydrolase</keyword>
<gene>
    <name evidence="2" type="ORF">LMI_3080</name>
    <name evidence="3" type="ORF">SAMN02982997_00688</name>
</gene>
<dbReference type="EMBL" id="LN614830">
    <property type="protein sequence ID" value="CEG62306.1"/>
    <property type="molecule type" value="Genomic_DNA"/>
</dbReference>